<protein>
    <recommendedName>
        <fullName evidence="1">Mitochondrial import inner membrane translocase subunit TIM50</fullName>
    </recommendedName>
</protein>
<proteinExistence type="inferred from homology"/>
<keyword evidence="1" id="KW-0496">Mitochondrion</keyword>
<feature type="region of interest" description="Disordered" evidence="2">
    <location>
        <begin position="49"/>
        <end position="104"/>
    </location>
</feature>
<sequence length="556" mass="63290">MSQKAGCYLGPVEANMCVESVHNVSNQLVNSNETKKRNFHRENGDIADVNIHNQSNHPECPEVKNTGCVGNSEQTKKRISPNQSSFQNSEVGKGTENEPSLNPISCPHHKCSYSRLRKNETENKVAMTDSFLVDNAKAAEGESVNVDSAVEKKYRVVQPGLSEERETNNFAKCLDSCMLESNKNTNHDVYFMPRRGSKFDVNVNTNYLHSTAEEKVSPSTVGDVFMNNSGVAYNPYSAVQNQRIGSFMKEATMYSHFLHPSLVRGGIDSSSMIFPSVHPMIALDPFNQGFNLFQSGHIAPYSVSDVHHGLNIYETGAMWNREYELGRSCLDYTSLQRNKLQEKEVVYAPPDHNINYISRSSLSHAYEQKPPRISLTGFRKKKLLILDLNGLLADINQDYHNSHMAEAKVRGKLVFRRPYCHDFLSFCLQNFELGIWSSRKKQNVDSVVDILMRDFKPFLLFCWDMSKCTFTGHKTLENIHKPLILKELRKLWNKEEPDLPWEEGDYSPYNTLLVDDSPYKALCNPVCASFSSIFHLPLLQYICLILNSIHDFFHES</sequence>
<keyword evidence="1" id="KW-0653">Protein transport</keyword>
<dbReference type="EMBL" id="JAAALK010000286">
    <property type="protein sequence ID" value="KAG8061046.1"/>
    <property type="molecule type" value="Genomic_DNA"/>
</dbReference>
<name>A0A8J5RVS0_ZIZPA</name>
<reference evidence="4" key="2">
    <citation type="submission" date="2021-02" db="EMBL/GenBank/DDBJ databases">
        <authorList>
            <person name="Kimball J.A."/>
            <person name="Haas M.W."/>
            <person name="Macchietto M."/>
            <person name="Kono T."/>
            <person name="Duquette J."/>
            <person name="Shao M."/>
        </authorList>
    </citation>
    <scope>NUCLEOTIDE SEQUENCE</scope>
    <source>
        <tissue evidence="4">Fresh leaf tissue</tissue>
    </source>
</reference>
<evidence type="ECO:0000256" key="2">
    <source>
        <dbReference type="SAM" id="MobiDB-lite"/>
    </source>
</evidence>
<comment type="subcellular location">
    <subcellularLocation>
        <location evidence="1">Mitochondrion inner membrane</location>
        <topology evidence="1">Single-pass membrane protein</topology>
    </subcellularLocation>
</comment>
<dbReference type="InterPro" id="IPR050365">
    <property type="entry name" value="TIM50"/>
</dbReference>
<comment type="function">
    <text evidence="1">Essential component of the TIM23 complex, a complex that mediates the translocation of transit peptide-containing proteins across the mitochondrial inner membrane.</text>
</comment>
<dbReference type="PROSITE" id="PS50969">
    <property type="entry name" value="FCP1"/>
    <property type="match status" value="1"/>
</dbReference>
<evidence type="ECO:0000256" key="1">
    <source>
        <dbReference type="RuleBase" id="RU365079"/>
    </source>
</evidence>
<dbReference type="Pfam" id="PF03031">
    <property type="entry name" value="NIF"/>
    <property type="match status" value="1"/>
</dbReference>
<comment type="similarity">
    <text evidence="1">Belongs to the TIM50 family.</text>
</comment>
<dbReference type="AlphaFoldDB" id="A0A8J5RVS0"/>
<keyword evidence="1" id="KW-0811">Translocation</keyword>
<evidence type="ECO:0000313" key="5">
    <source>
        <dbReference type="Proteomes" id="UP000729402"/>
    </source>
</evidence>
<evidence type="ECO:0000259" key="3">
    <source>
        <dbReference type="PROSITE" id="PS50969"/>
    </source>
</evidence>
<gene>
    <name evidence="4" type="ORF">GUJ93_ZPchr0003g18328</name>
</gene>
<dbReference type="GO" id="GO:0005744">
    <property type="term" value="C:TIM23 mitochondrial import inner membrane translocase complex"/>
    <property type="evidence" value="ECO:0007669"/>
    <property type="project" value="UniProtKB-UniRule"/>
</dbReference>
<feature type="domain" description="FCP1 homology" evidence="3">
    <location>
        <begin position="377"/>
        <end position="556"/>
    </location>
</feature>
<dbReference type="InterPro" id="IPR004274">
    <property type="entry name" value="FCP1_dom"/>
</dbReference>
<dbReference type="GO" id="GO:0015031">
    <property type="term" value="P:protein transport"/>
    <property type="evidence" value="ECO:0007669"/>
    <property type="project" value="UniProtKB-KW"/>
</dbReference>
<dbReference type="OrthoDB" id="629677at2759"/>
<organism evidence="4 5">
    <name type="scientific">Zizania palustris</name>
    <name type="common">Northern wild rice</name>
    <dbReference type="NCBI Taxonomy" id="103762"/>
    <lineage>
        <taxon>Eukaryota</taxon>
        <taxon>Viridiplantae</taxon>
        <taxon>Streptophyta</taxon>
        <taxon>Embryophyta</taxon>
        <taxon>Tracheophyta</taxon>
        <taxon>Spermatophyta</taxon>
        <taxon>Magnoliopsida</taxon>
        <taxon>Liliopsida</taxon>
        <taxon>Poales</taxon>
        <taxon>Poaceae</taxon>
        <taxon>BOP clade</taxon>
        <taxon>Oryzoideae</taxon>
        <taxon>Oryzeae</taxon>
        <taxon>Zizaniinae</taxon>
        <taxon>Zizania</taxon>
    </lineage>
</organism>
<comment type="subunit">
    <text evidence="1">Component of the TIM23 complex.</text>
</comment>
<reference evidence="4" key="1">
    <citation type="journal article" date="2021" name="bioRxiv">
        <title>Whole Genome Assembly and Annotation of Northern Wild Rice, Zizania palustris L., Supports a Whole Genome Duplication in the Zizania Genus.</title>
        <authorList>
            <person name="Haas M."/>
            <person name="Kono T."/>
            <person name="Macchietto M."/>
            <person name="Millas R."/>
            <person name="McGilp L."/>
            <person name="Shao M."/>
            <person name="Duquette J."/>
            <person name="Hirsch C.N."/>
            <person name="Kimball J."/>
        </authorList>
    </citation>
    <scope>NUCLEOTIDE SEQUENCE</scope>
    <source>
        <tissue evidence="4">Fresh leaf tissue</tissue>
    </source>
</reference>
<keyword evidence="1" id="KW-0809">Transit peptide</keyword>
<keyword evidence="1" id="KW-0813">Transport</keyword>
<feature type="compositionally biased region" description="Polar residues" evidence="2">
    <location>
        <begin position="80"/>
        <end position="90"/>
    </location>
</feature>
<keyword evidence="5" id="KW-1185">Reference proteome</keyword>
<accession>A0A8J5RVS0</accession>
<dbReference type="SMART" id="SM00577">
    <property type="entry name" value="CPDc"/>
    <property type="match status" value="1"/>
</dbReference>
<evidence type="ECO:0000313" key="4">
    <source>
        <dbReference type="EMBL" id="KAG8061046.1"/>
    </source>
</evidence>
<dbReference type="PANTHER" id="PTHR12210">
    <property type="entry name" value="DULLARD PROTEIN PHOSPHATASE"/>
    <property type="match status" value="1"/>
</dbReference>
<comment type="caution">
    <text evidence="4">The sequence shown here is derived from an EMBL/GenBank/DDBJ whole genome shotgun (WGS) entry which is preliminary data.</text>
</comment>
<dbReference type="Proteomes" id="UP000729402">
    <property type="component" value="Unassembled WGS sequence"/>
</dbReference>